<evidence type="ECO:0000259" key="2">
    <source>
        <dbReference type="Pfam" id="PF22570"/>
    </source>
</evidence>
<dbReference type="Pfam" id="PF22570">
    <property type="entry name" value="LiaF-TM"/>
    <property type="match status" value="1"/>
</dbReference>
<keyword evidence="1" id="KW-0472">Membrane</keyword>
<sequence>MKRLRNKNWFWGTFFILGAILLGASQLNLISYHFSFWSILATLFLAGTFIESVIMRSIGGTLFSLAFLGILYATPLGITQLVPWTILGIALLLTVGLSIIFHPHRRWVERQQWESWHHHSHPYHHHGGRGVQGREVDEETISDDQTEVNIDSRMSSSVRYIQSNNLQRVNIYAYATGLKVYFDKTIVDGELTVNIDAHLSGVDLYFPHTWQVVNNIEAFLGGVSQEADITDSPVKVYLNGDAALSGVNVHYL</sequence>
<name>A0A0R2B4Z0_SECCO</name>
<dbReference type="Proteomes" id="UP000051845">
    <property type="component" value="Unassembled WGS sequence"/>
</dbReference>
<evidence type="ECO:0000256" key="1">
    <source>
        <dbReference type="SAM" id="Phobius"/>
    </source>
</evidence>
<feature type="transmembrane region" description="Helical" evidence="1">
    <location>
        <begin position="61"/>
        <end position="78"/>
    </location>
</feature>
<feature type="transmembrane region" description="Helical" evidence="1">
    <location>
        <begin position="9"/>
        <end position="30"/>
    </location>
</feature>
<dbReference type="EMBL" id="AYYR01000124">
    <property type="protein sequence ID" value="KRM73762.1"/>
    <property type="molecule type" value="Genomic_DNA"/>
</dbReference>
<dbReference type="STRING" id="33960.TY91_14710"/>
<gene>
    <name evidence="3" type="ORF">FC82_GL001203</name>
</gene>
<protein>
    <recommendedName>
        <fullName evidence="2">LiaF transmembrane domain-containing protein</fullName>
    </recommendedName>
</protein>
<feature type="transmembrane region" description="Helical" evidence="1">
    <location>
        <begin position="36"/>
        <end position="54"/>
    </location>
</feature>
<keyword evidence="1" id="KW-1133">Transmembrane helix</keyword>
<accession>A0A0R2B4Z0</accession>
<evidence type="ECO:0000313" key="4">
    <source>
        <dbReference type="Proteomes" id="UP000051845"/>
    </source>
</evidence>
<proteinExistence type="predicted"/>
<comment type="caution">
    <text evidence="3">The sequence shown here is derived from an EMBL/GenBank/DDBJ whole genome shotgun (WGS) entry which is preliminary data.</text>
</comment>
<evidence type="ECO:0000313" key="3">
    <source>
        <dbReference type="EMBL" id="KRM73762.1"/>
    </source>
</evidence>
<dbReference type="AlphaFoldDB" id="A0A0R2B4Z0"/>
<feature type="domain" description="LiaF transmembrane" evidence="2">
    <location>
        <begin position="10"/>
        <end position="106"/>
    </location>
</feature>
<feature type="transmembrane region" description="Helical" evidence="1">
    <location>
        <begin position="84"/>
        <end position="101"/>
    </location>
</feature>
<dbReference type="PATRIC" id="fig|1423733.4.peg.1271"/>
<organism evidence="3 4">
    <name type="scientific">Secundilactobacillus collinoides DSM 20515 = JCM 1123</name>
    <dbReference type="NCBI Taxonomy" id="1423733"/>
    <lineage>
        <taxon>Bacteria</taxon>
        <taxon>Bacillati</taxon>
        <taxon>Bacillota</taxon>
        <taxon>Bacilli</taxon>
        <taxon>Lactobacillales</taxon>
        <taxon>Lactobacillaceae</taxon>
        <taxon>Secundilactobacillus</taxon>
    </lineage>
</organism>
<dbReference type="InterPro" id="IPR054331">
    <property type="entry name" value="LiaF_TM"/>
</dbReference>
<keyword evidence="1" id="KW-0812">Transmembrane</keyword>
<dbReference type="RefSeq" id="WP_056997433.1">
    <property type="nucleotide sequence ID" value="NZ_AYYR01000124.1"/>
</dbReference>
<reference evidence="3 4" key="1">
    <citation type="journal article" date="2015" name="Genome Announc.">
        <title>Expanding the biotechnology potential of lactobacilli through comparative genomics of 213 strains and associated genera.</title>
        <authorList>
            <person name="Sun Z."/>
            <person name="Harris H.M."/>
            <person name="McCann A."/>
            <person name="Guo C."/>
            <person name="Argimon S."/>
            <person name="Zhang W."/>
            <person name="Yang X."/>
            <person name="Jeffery I.B."/>
            <person name="Cooney J.C."/>
            <person name="Kagawa T.F."/>
            <person name="Liu W."/>
            <person name="Song Y."/>
            <person name="Salvetti E."/>
            <person name="Wrobel A."/>
            <person name="Rasinkangas P."/>
            <person name="Parkhill J."/>
            <person name="Rea M.C."/>
            <person name="O'Sullivan O."/>
            <person name="Ritari J."/>
            <person name="Douillard F.P."/>
            <person name="Paul Ross R."/>
            <person name="Yang R."/>
            <person name="Briner A.E."/>
            <person name="Felis G.E."/>
            <person name="de Vos W.M."/>
            <person name="Barrangou R."/>
            <person name="Klaenhammer T.R."/>
            <person name="Caufield P.W."/>
            <person name="Cui Y."/>
            <person name="Zhang H."/>
            <person name="O'Toole P.W."/>
        </authorList>
    </citation>
    <scope>NUCLEOTIDE SEQUENCE [LARGE SCALE GENOMIC DNA]</scope>
    <source>
        <strain evidence="3 4">DSM 20515</strain>
    </source>
</reference>